<keyword evidence="3" id="KW-1185">Reference proteome</keyword>
<dbReference type="InterPro" id="IPR036514">
    <property type="entry name" value="SGNH_hydro_sf"/>
</dbReference>
<comment type="caution">
    <text evidence="2">The sequence shown here is derived from an EMBL/GenBank/DDBJ whole genome shotgun (WGS) entry which is preliminary data.</text>
</comment>
<evidence type="ECO:0000313" key="2">
    <source>
        <dbReference type="EMBL" id="MDQ0227224.1"/>
    </source>
</evidence>
<dbReference type="RefSeq" id="WP_174881696.1">
    <property type="nucleotide sequence ID" value="NZ_CADEPK010000405.1"/>
</dbReference>
<dbReference type="Gene3D" id="3.40.50.1110">
    <property type="entry name" value="SGNH hydrolase"/>
    <property type="match status" value="1"/>
</dbReference>
<accession>A0ABT9Z5I7</accession>
<evidence type="ECO:0000313" key="3">
    <source>
        <dbReference type="Proteomes" id="UP001232245"/>
    </source>
</evidence>
<reference evidence="2 3" key="1">
    <citation type="submission" date="2023-07" db="EMBL/GenBank/DDBJ databases">
        <title>Genomic Encyclopedia of Type Strains, Phase IV (KMG-IV): sequencing the most valuable type-strain genomes for metagenomic binning, comparative biology and taxonomic classification.</title>
        <authorList>
            <person name="Goeker M."/>
        </authorList>
    </citation>
    <scope>NUCLEOTIDE SEQUENCE [LARGE SCALE GENOMIC DNA]</scope>
    <source>
        <strain evidence="2 3">DSM 17723</strain>
    </source>
</reference>
<dbReference type="EMBL" id="JAUSTZ010000008">
    <property type="protein sequence ID" value="MDQ0227224.1"/>
    <property type="molecule type" value="Genomic_DNA"/>
</dbReference>
<protein>
    <recommendedName>
        <fullName evidence="4">SGNH/GDSL hydrolase family protein</fullName>
    </recommendedName>
</protein>
<organism evidence="2 3">
    <name type="scientific">Metabacillus niabensis</name>
    <dbReference type="NCBI Taxonomy" id="324854"/>
    <lineage>
        <taxon>Bacteria</taxon>
        <taxon>Bacillati</taxon>
        <taxon>Bacillota</taxon>
        <taxon>Bacilli</taxon>
        <taxon>Bacillales</taxon>
        <taxon>Bacillaceae</taxon>
        <taxon>Metabacillus</taxon>
    </lineage>
</organism>
<name>A0ABT9Z5I7_9BACI</name>
<evidence type="ECO:0000256" key="1">
    <source>
        <dbReference type="SAM" id="MobiDB-lite"/>
    </source>
</evidence>
<proteinExistence type="predicted"/>
<sequence>MKTWLSIFIILLCIGSIVAGNIHWNHKLATKAKLVQPERESVVAKEQAEQAEQEPAENETSKEKEESGQAATDVAAYTKNLPKELQDKFSQAESTGNPLKLVIYGSDSTPTEKGAWPDLLSEQLQAAYGDKIVSTTVITAGNNTSLAVAQAKDYEKVTELKPDIVLFEPFTLKDNTGKIAMKDRIISIEKMIASWKASNNDVTILLQPANPVHNGVFYPKQVDELKAYAEEQKLTYINHWESWPKTEDKTMLDYLTSESLPNENGHKLWADYLIDYFIAK</sequence>
<gene>
    <name evidence="2" type="ORF">J2S02_003569</name>
</gene>
<dbReference type="CDD" id="cd00229">
    <property type="entry name" value="SGNH_hydrolase"/>
    <property type="match status" value="1"/>
</dbReference>
<dbReference type="Proteomes" id="UP001232245">
    <property type="component" value="Unassembled WGS sequence"/>
</dbReference>
<feature type="region of interest" description="Disordered" evidence="1">
    <location>
        <begin position="40"/>
        <end position="71"/>
    </location>
</feature>
<dbReference type="SUPFAM" id="SSF52266">
    <property type="entry name" value="SGNH hydrolase"/>
    <property type="match status" value="1"/>
</dbReference>
<evidence type="ECO:0008006" key="4">
    <source>
        <dbReference type="Google" id="ProtNLM"/>
    </source>
</evidence>